<organism evidence="2">
    <name type="scientific">Lepeophtheirus salmonis</name>
    <name type="common">Salmon louse</name>
    <name type="synonym">Caligus salmonis</name>
    <dbReference type="NCBI Taxonomy" id="72036"/>
    <lineage>
        <taxon>Eukaryota</taxon>
        <taxon>Metazoa</taxon>
        <taxon>Ecdysozoa</taxon>
        <taxon>Arthropoda</taxon>
        <taxon>Crustacea</taxon>
        <taxon>Multicrustacea</taxon>
        <taxon>Hexanauplia</taxon>
        <taxon>Copepoda</taxon>
        <taxon>Siphonostomatoida</taxon>
        <taxon>Caligidae</taxon>
        <taxon>Lepeophtheirus</taxon>
    </lineage>
</organism>
<keyword evidence="1" id="KW-1133">Transmembrane helix</keyword>
<evidence type="ECO:0000256" key="1">
    <source>
        <dbReference type="SAM" id="Phobius"/>
    </source>
</evidence>
<keyword evidence="1" id="KW-0472">Membrane</keyword>
<name>A0A0K2TP14_LEPSM</name>
<feature type="transmembrane region" description="Helical" evidence="1">
    <location>
        <begin position="33"/>
        <end position="54"/>
    </location>
</feature>
<dbReference type="AlphaFoldDB" id="A0A0K2TP14"/>
<reference evidence="2" key="1">
    <citation type="submission" date="2014-05" db="EMBL/GenBank/DDBJ databases">
        <authorList>
            <person name="Chronopoulou M."/>
        </authorList>
    </citation>
    <scope>NUCLEOTIDE SEQUENCE</scope>
    <source>
        <tissue evidence="2">Whole organism</tissue>
    </source>
</reference>
<evidence type="ECO:0000313" key="2">
    <source>
        <dbReference type="EMBL" id="CDW27181.1"/>
    </source>
</evidence>
<protein>
    <submittedName>
        <fullName evidence="2">Uncharacterized protein</fullName>
    </submittedName>
</protein>
<sequence>NTIITEYIRHIFSHNLSYIKINLIQSVLIRNSLFLLSLFIVRGLLLSFLAFCTWTHYHSSERNLNINNSCTLCVRRLRELKSNRVRNYGSPK</sequence>
<feature type="non-terminal residue" evidence="2">
    <location>
        <position position="1"/>
    </location>
</feature>
<dbReference type="EMBL" id="HACA01009820">
    <property type="protein sequence ID" value="CDW27181.1"/>
    <property type="molecule type" value="Transcribed_RNA"/>
</dbReference>
<accession>A0A0K2TP14</accession>
<proteinExistence type="predicted"/>
<keyword evidence="1" id="KW-0812">Transmembrane</keyword>